<keyword evidence="3" id="KW-1185">Reference proteome</keyword>
<reference evidence="2 3" key="1">
    <citation type="submission" date="2020-07" db="EMBL/GenBank/DDBJ databases">
        <authorList>
            <person name="Feng X."/>
        </authorList>
    </citation>
    <scope>NUCLEOTIDE SEQUENCE [LARGE SCALE GENOMIC DNA]</scope>
    <source>
        <strain evidence="2 3">JCM23202</strain>
    </source>
</reference>
<organism evidence="2 3">
    <name type="scientific">Pelagicoccus albus</name>
    <dbReference type="NCBI Taxonomy" id="415222"/>
    <lineage>
        <taxon>Bacteria</taxon>
        <taxon>Pseudomonadati</taxon>
        <taxon>Verrucomicrobiota</taxon>
        <taxon>Opitutia</taxon>
        <taxon>Puniceicoccales</taxon>
        <taxon>Pelagicoccaceae</taxon>
        <taxon>Pelagicoccus</taxon>
    </lineage>
</organism>
<protein>
    <submittedName>
        <fullName evidence="2">Uncharacterized protein</fullName>
    </submittedName>
</protein>
<evidence type="ECO:0000313" key="3">
    <source>
        <dbReference type="Proteomes" id="UP000526501"/>
    </source>
</evidence>
<comment type="caution">
    <text evidence="2">The sequence shown here is derived from an EMBL/GenBank/DDBJ whole genome shotgun (WGS) entry which is preliminary data.</text>
</comment>
<keyword evidence="1" id="KW-0175">Coiled coil</keyword>
<dbReference type="RefSeq" id="WP_185660244.1">
    <property type="nucleotide sequence ID" value="NZ_CAWPOO010000012.1"/>
</dbReference>
<dbReference type="EMBL" id="JACHVC010000012">
    <property type="protein sequence ID" value="MBC2606362.1"/>
    <property type="molecule type" value="Genomic_DNA"/>
</dbReference>
<sequence length="191" mass="22123">MDWLLENLGKLAPVVIFIIYIINALKTPSQSGEDEPDPEAQERARKIQEEIRRKILERQGKVSSIPEPDAGPTVIEFDPEPESYREIPSRIPEPVPVPVPVEQSEPIDFKTLDPYAKRREEIERKMEQAKRMERVAREKVSRIRDNHYADKKSLASTSVIREKLNRELKDQTSLKTAFVLREVLDKPLGMR</sequence>
<dbReference type="AlphaFoldDB" id="A0A7X1B6C5"/>
<accession>A0A7X1B6C5</accession>
<name>A0A7X1B6C5_9BACT</name>
<proteinExistence type="predicted"/>
<evidence type="ECO:0000256" key="1">
    <source>
        <dbReference type="SAM" id="Coils"/>
    </source>
</evidence>
<gene>
    <name evidence="2" type="ORF">H5P27_09925</name>
</gene>
<dbReference type="Proteomes" id="UP000526501">
    <property type="component" value="Unassembled WGS sequence"/>
</dbReference>
<feature type="coiled-coil region" evidence="1">
    <location>
        <begin position="112"/>
        <end position="139"/>
    </location>
</feature>
<evidence type="ECO:0000313" key="2">
    <source>
        <dbReference type="EMBL" id="MBC2606362.1"/>
    </source>
</evidence>